<keyword evidence="4 7" id="KW-0489">Methyltransferase</keyword>
<dbReference type="OrthoDB" id="203237at2759"/>
<dbReference type="AlphaFoldDB" id="T1KTG5"/>
<evidence type="ECO:0000256" key="1">
    <source>
        <dbReference type="ARBA" id="ARBA00000724"/>
    </source>
</evidence>
<evidence type="ECO:0000313" key="9">
    <source>
        <dbReference type="EnsemblMetazoa" id="tetur20g03150.1"/>
    </source>
</evidence>
<evidence type="ECO:0000256" key="5">
    <source>
        <dbReference type="ARBA" id="ARBA00022679"/>
    </source>
</evidence>
<accession>T1KTG5</accession>
<evidence type="ECO:0000256" key="6">
    <source>
        <dbReference type="ARBA" id="ARBA00022691"/>
    </source>
</evidence>
<dbReference type="GO" id="GO:0005829">
    <property type="term" value="C:cytosol"/>
    <property type="evidence" value="ECO:0007669"/>
    <property type="project" value="TreeGrafter"/>
</dbReference>
<dbReference type="PANTHER" id="PTHR13600:SF33">
    <property type="entry name" value="LEUCINE CARBOXYL METHYLTRANSFERASE 1"/>
    <property type="match status" value="1"/>
</dbReference>
<dbReference type="EnsemblMetazoa" id="tetur20g03150.1">
    <property type="protein sequence ID" value="tetur20g03150.1"/>
    <property type="gene ID" value="tetur20g03150"/>
</dbReference>
<dbReference type="HOGENOM" id="CLU_031312_0_0_1"/>
<evidence type="ECO:0000256" key="8">
    <source>
        <dbReference type="PIRSR" id="PIRSR016305-1"/>
    </source>
</evidence>
<dbReference type="PANTHER" id="PTHR13600">
    <property type="entry name" value="LEUCINE CARBOXYL METHYLTRANSFERASE"/>
    <property type="match status" value="1"/>
</dbReference>
<dbReference type="EC" id="2.1.1.233" evidence="7"/>
<reference evidence="9" key="2">
    <citation type="submission" date="2015-06" db="UniProtKB">
        <authorList>
            <consortium name="EnsemblMetazoa"/>
        </authorList>
    </citation>
    <scope>IDENTIFICATION</scope>
</reference>
<feature type="binding site" evidence="8">
    <location>
        <position position="49"/>
    </location>
    <ligand>
        <name>S-adenosyl-L-methionine</name>
        <dbReference type="ChEBI" id="CHEBI:59789"/>
    </ligand>
</feature>
<keyword evidence="10" id="KW-1185">Reference proteome</keyword>
<proteinExistence type="inferred from homology"/>
<feature type="binding site" evidence="8">
    <location>
        <position position="77"/>
    </location>
    <ligand>
        <name>S-adenosyl-L-methionine</name>
        <dbReference type="ChEBI" id="CHEBI:59789"/>
    </ligand>
</feature>
<dbReference type="Proteomes" id="UP000015104">
    <property type="component" value="Unassembled WGS sequence"/>
</dbReference>
<dbReference type="GO" id="GO:0018423">
    <property type="term" value="F:protein C-terminal leucine carboxyl O-methyltransferase activity"/>
    <property type="evidence" value="ECO:0007669"/>
    <property type="project" value="UniProtKB-EC"/>
</dbReference>
<comment type="catalytic activity">
    <reaction evidence="1 7">
        <text>[phosphatase 2A protein]-C-terminal L-leucine + S-adenosyl-L-methionine = [phosphatase 2A protein]-C-terminal L-leucine methyl ester + S-adenosyl-L-homocysteine</text>
        <dbReference type="Rhea" id="RHEA:48544"/>
        <dbReference type="Rhea" id="RHEA-COMP:12134"/>
        <dbReference type="Rhea" id="RHEA-COMP:12135"/>
        <dbReference type="ChEBI" id="CHEBI:57856"/>
        <dbReference type="ChEBI" id="CHEBI:59789"/>
        <dbReference type="ChEBI" id="CHEBI:90516"/>
        <dbReference type="ChEBI" id="CHEBI:90517"/>
        <dbReference type="EC" id="2.1.1.233"/>
    </reaction>
</comment>
<evidence type="ECO:0000256" key="2">
    <source>
        <dbReference type="ARBA" id="ARBA00003455"/>
    </source>
</evidence>
<dbReference type="GO" id="GO:0032259">
    <property type="term" value="P:methylation"/>
    <property type="evidence" value="ECO:0007669"/>
    <property type="project" value="UniProtKB-KW"/>
</dbReference>
<feature type="binding site" evidence="8">
    <location>
        <position position="176"/>
    </location>
    <ligand>
        <name>S-adenosyl-L-methionine</name>
        <dbReference type="ChEBI" id="CHEBI:59789"/>
    </ligand>
</feature>
<dbReference type="GO" id="GO:0009966">
    <property type="term" value="P:regulation of signal transduction"/>
    <property type="evidence" value="ECO:0007669"/>
    <property type="project" value="UniProtKB-ARBA"/>
</dbReference>
<comment type="function">
    <text evidence="2 7">Methylates the carboxyl group of the C-terminal leucine residue of protein phosphatase 2A catalytic subunits to form alpha-leucine ester residues.</text>
</comment>
<evidence type="ECO:0000256" key="4">
    <source>
        <dbReference type="ARBA" id="ARBA00022603"/>
    </source>
</evidence>
<reference evidence="10" key="1">
    <citation type="submission" date="2011-08" db="EMBL/GenBank/DDBJ databases">
        <authorList>
            <person name="Rombauts S."/>
        </authorList>
    </citation>
    <scope>NUCLEOTIDE SEQUENCE</scope>
    <source>
        <strain evidence="10">London</strain>
    </source>
</reference>
<dbReference type="InterPro" id="IPR007213">
    <property type="entry name" value="Ppm1/Ppm2/Tcmp"/>
</dbReference>
<dbReference type="InterPro" id="IPR029063">
    <property type="entry name" value="SAM-dependent_MTases_sf"/>
</dbReference>
<dbReference type="STRING" id="32264.T1KTG5"/>
<dbReference type="InterPro" id="IPR016651">
    <property type="entry name" value="LCMT1"/>
</dbReference>
<organism evidence="9 10">
    <name type="scientific">Tetranychus urticae</name>
    <name type="common">Two-spotted spider mite</name>
    <dbReference type="NCBI Taxonomy" id="32264"/>
    <lineage>
        <taxon>Eukaryota</taxon>
        <taxon>Metazoa</taxon>
        <taxon>Ecdysozoa</taxon>
        <taxon>Arthropoda</taxon>
        <taxon>Chelicerata</taxon>
        <taxon>Arachnida</taxon>
        <taxon>Acari</taxon>
        <taxon>Acariformes</taxon>
        <taxon>Trombidiformes</taxon>
        <taxon>Prostigmata</taxon>
        <taxon>Eleutherengona</taxon>
        <taxon>Raphignathae</taxon>
        <taxon>Tetranychoidea</taxon>
        <taxon>Tetranychidae</taxon>
        <taxon>Tetranychus</taxon>
    </lineage>
</organism>
<evidence type="ECO:0000256" key="7">
    <source>
        <dbReference type="PIRNR" id="PIRNR016305"/>
    </source>
</evidence>
<dbReference type="SUPFAM" id="SSF53335">
    <property type="entry name" value="S-adenosyl-L-methionine-dependent methyltransferases"/>
    <property type="match status" value="1"/>
</dbReference>
<keyword evidence="5 7" id="KW-0808">Transferase</keyword>
<dbReference type="FunFam" id="3.40.50.150:FF:000092">
    <property type="entry name" value="Leucine carboxyl methyltransferase 1"/>
    <property type="match status" value="1"/>
</dbReference>
<evidence type="ECO:0000313" key="10">
    <source>
        <dbReference type="Proteomes" id="UP000015104"/>
    </source>
</evidence>
<protein>
    <recommendedName>
        <fullName evidence="7">Leucine carboxyl methyltransferase 1</fullName>
        <ecNumber evidence="7">2.1.1.233</ecNumber>
    </recommendedName>
</protein>
<feature type="binding site" evidence="8">
    <location>
        <begin position="148"/>
        <end position="149"/>
    </location>
    <ligand>
        <name>S-adenosyl-L-methionine</name>
        <dbReference type="ChEBI" id="CHEBI:59789"/>
    </ligand>
</feature>
<dbReference type="KEGG" id="tut:107366960"/>
<dbReference type="Gene3D" id="3.40.50.150">
    <property type="entry name" value="Vaccinia Virus protein VP39"/>
    <property type="match status" value="1"/>
</dbReference>
<name>T1KTG5_TETUR</name>
<comment type="similarity">
    <text evidence="3 7">Belongs to the methyltransferase superfamily. LCMT family.</text>
</comment>
<gene>
    <name evidence="9" type="primary">107366960</name>
</gene>
<dbReference type="EMBL" id="CAEY01000525">
    <property type="status" value="NOT_ANNOTATED_CDS"/>
    <property type="molecule type" value="Genomic_DNA"/>
</dbReference>
<keyword evidence="6 7" id="KW-0949">S-adenosyl-L-methionine</keyword>
<evidence type="ECO:0000256" key="3">
    <source>
        <dbReference type="ARBA" id="ARBA00010703"/>
    </source>
</evidence>
<dbReference type="PIRSF" id="PIRSF016305">
    <property type="entry name" value="LCM_mtfrase"/>
    <property type="match status" value="1"/>
</dbReference>
<dbReference type="Pfam" id="PF04072">
    <property type="entry name" value="LCM"/>
    <property type="match status" value="1"/>
</dbReference>
<sequence length="310" mass="36234">MITNDDCTNCKRAAIRLGYWKDPYIDLFSKGKPTIERKTPEINRGYYARVVSIKIIIGQFLDYVESQGKQCQIVNLGCGFDTLFWRLTENSKNASTIKHFVDADLHGITSRKIYHIRHRPELLSSLGEDIKFNPMELQSNVYKLIPADLRDTNNLSTKLFNECLLDRDLPTLFLAECVLIYMTVENSNNLISWISSNFTNAFFINYEQINIFDRFGQIMVDNLRQRDVELLDLDSCKDLDSQKSRFTNNGWDNVDAWDMYHVYRHGIPREDLDRIERIEFLDEANLLEQLLTHYCLVIAKKGLADFNIEF</sequence>
<dbReference type="eggNOG" id="KOG2918">
    <property type="taxonomic scope" value="Eukaryota"/>
</dbReference>
<dbReference type="OMA" id="IIYEPIR"/>